<dbReference type="OrthoDB" id="4320214at2"/>
<feature type="domain" description="Histidine kinase/HSP90-like ATPase" evidence="3">
    <location>
        <begin position="27"/>
        <end position="129"/>
    </location>
</feature>
<dbReference type="InterPro" id="IPR050267">
    <property type="entry name" value="Anti-sigma-factor_SerPK"/>
</dbReference>
<dbReference type="Gene3D" id="3.30.565.10">
    <property type="entry name" value="Histidine kinase-like ATPase, C-terminal domain"/>
    <property type="match status" value="1"/>
</dbReference>
<evidence type="ECO:0000259" key="3">
    <source>
        <dbReference type="Pfam" id="PF13581"/>
    </source>
</evidence>
<evidence type="ECO:0000313" key="5">
    <source>
        <dbReference type="Proteomes" id="UP000286931"/>
    </source>
</evidence>
<dbReference type="PANTHER" id="PTHR35526:SF3">
    <property type="entry name" value="ANTI-SIGMA-F FACTOR RSBW"/>
    <property type="match status" value="1"/>
</dbReference>
<dbReference type="RefSeq" id="WP_126636706.1">
    <property type="nucleotide sequence ID" value="NZ_BIFH01000016.1"/>
</dbReference>
<keyword evidence="1" id="KW-0808">Transferase</keyword>
<accession>A0A401YIR2</accession>
<dbReference type="CDD" id="cd16936">
    <property type="entry name" value="HATPase_RsbW-like"/>
    <property type="match status" value="1"/>
</dbReference>
<dbReference type="EMBL" id="BIFH01000016">
    <property type="protein sequence ID" value="GCD94504.1"/>
    <property type="molecule type" value="Genomic_DNA"/>
</dbReference>
<gene>
    <name evidence="4" type="ORF">EHYA_02173</name>
</gene>
<dbReference type="SUPFAM" id="SSF55874">
    <property type="entry name" value="ATPase domain of HSP90 chaperone/DNA topoisomerase II/histidine kinase"/>
    <property type="match status" value="1"/>
</dbReference>
<dbReference type="GO" id="GO:0004674">
    <property type="term" value="F:protein serine/threonine kinase activity"/>
    <property type="evidence" value="ECO:0007669"/>
    <property type="project" value="UniProtKB-KW"/>
</dbReference>
<keyword evidence="5" id="KW-1185">Reference proteome</keyword>
<protein>
    <submittedName>
        <fullName evidence="4">ATPase</fullName>
    </submittedName>
</protein>
<dbReference type="InterPro" id="IPR003594">
    <property type="entry name" value="HATPase_dom"/>
</dbReference>
<dbReference type="Proteomes" id="UP000286931">
    <property type="component" value="Unassembled WGS sequence"/>
</dbReference>
<dbReference type="PANTHER" id="PTHR35526">
    <property type="entry name" value="ANTI-SIGMA-F FACTOR RSBW-RELATED"/>
    <property type="match status" value="1"/>
</dbReference>
<feature type="compositionally biased region" description="Basic residues" evidence="2">
    <location>
        <begin position="95"/>
        <end position="104"/>
    </location>
</feature>
<sequence>MAQRAGGGSATPADPAEPPALRGGAVFEAVAAEVPRARRVLASALRRRHVHEDDVHTAQLIVCELLSNAIRHGSGPTMDLDVRIEPTRIHLAVRSRHARPRRLARPNGPPEDSERGRGLGLVAALAVEWGSRPVAGELLVWATIARTDAGTGG</sequence>
<comment type="caution">
    <text evidence="4">The sequence shown here is derived from an EMBL/GenBank/DDBJ whole genome shotgun (WGS) entry which is preliminary data.</text>
</comment>
<feature type="region of interest" description="Disordered" evidence="2">
    <location>
        <begin position="95"/>
        <end position="116"/>
    </location>
</feature>
<evidence type="ECO:0000256" key="2">
    <source>
        <dbReference type="SAM" id="MobiDB-lite"/>
    </source>
</evidence>
<name>A0A401YIR2_9ACTN</name>
<dbReference type="InterPro" id="IPR036890">
    <property type="entry name" value="HATPase_C_sf"/>
</dbReference>
<dbReference type="Pfam" id="PF13581">
    <property type="entry name" value="HATPase_c_2"/>
    <property type="match status" value="1"/>
</dbReference>
<organism evidence="4 5">
    <name type="scientific">Embleya hyalina</name>
    <dbReference type="NCBI Taxonomy" id="516124"/>
    <lineage>
        <taxon>Bacteria</taxon>
        <taxon>Bacillati</taxon>
        <taxon>Actinomycetota</taxon>
        <taxon>Actinomycetes</taxon>
        <taxon>Kitasatosporales</taxon>
        <taxon>Streptomycetaceae</taxon>
        <taxon>Embleya</taxon>
    </lineage>
</organism>
<feature type="region of interest" description="Disordered" evidence="2">
    <location>
        <begin position="1"/>
        <end position="20"/>
    </location>
</feature>
<evidence type="ECO:0000313" key="4">
    <source>
        <dbReference type="EMBL" id="GCD94504.1"/>
    </source>
</evidence>
<evidence type="ECO:0000256" key="1">
    <source>
        <dbReference type="ARBA" id="ARBA00022527"/>
    </source>
</evidence>
<reference evidence="4 5" key="1">
    <citation type="submission" date="2018-12" db="EMBL/GenBank/DDBJ databases">
        <title>Draft genome sequence of Embleya hyalina NBRC 13850T.</title>
        <authorList>
            <person name="Komaki H."/>
            <person name="Hosoyama A."/>
            <person name="Kimura A."/>
            <person name="Ichikawa N."/>
            <person name="Tamura T."/>
        </authorList>
    </citation>
    <scope>NUCLEOTIDE SEQUENCE [LARGE SCALE GENOMIC DNA]</scope>
    <source>
        <strain evidence="4 5">NBRC 13850</strain>
    </source>
</reference>
<dbReference type="AlphaFoldDB" id="A0A401YIR2"/>
<keyword evidence="1" id="KW-0418">Kinase</keyword>
<proteinExistence type="predicted"/>
<keyword evidence="1" id="KW-0723">Serine/threonine-protein kinase</keyword>